<dbReference type="Pfam" id="PF12892">
    <property type="entry name" value="FctA"/>
    <property type="match status" value="1"/>
</dbReference>
<evidence type="ECO:0000256" key="2">
    <source>
        <dbReference type="SAM" id="Phobius"/>
    </source>
</evidence>
<gene>
    <name evidence="5" type="ORF">E5Z56_09880</name>
</gene>
<dbReference type="KEGG" id="ruj:E5Z56_09880"/>
<keyword evidence="2" id="KW-1133">Transmembrane helix</keyword>
<keyword evidence="2" id="KW-0812">Transmembrane</keyword>
<feature type="transmembrane region" description="Helical" evidence="2">
    <location>
        <begin position="177"/>
        <end position="198"/>
    </location>
</feature>
<protein>
    <recommendedName>
        <fullName evidence="4">Streptococcal pilin isopeptide linkage domain-containing protein</fullName>
    </recommendedName>
</protein>
<feature type="chain" id="PRO_5021019265" description="Streptococcal pilin isopeptide linkage domain-containing protein" evidence="3">
    <location>
        <begin position="28"/>
        <end position="206"/>
    </location>
</feature>
<name>A0A4V1G5B5_9FIRM</name>
<feature type="region of interest" description="Disordered" evidence="1">
    <location>
        <begin position="143"/>
        <end position="169"/>
    </location>
</feature>
<proteinExistence type="predicted"/>
<reference evidence="5 6" key="1">
    <citation type="submission" date="2019-04" db="EMBL/GenBank/DDBJ databases">
        <authorList>
            <person name="Embree M."/>
            <person name="Gaffney J.R."/>
        </authorList>
    </citation>
    <scope>NUCLEOTIDE SEQUENCE [LARGE SCALE GENOMIC DNA]</scope>
    <source>
        <strain evidence="5 6">JE7A12</strain>
    </source>
</reference>
<dbReference type="EMBL" id="CP039381">
    <property type="protein sequence ID" value="QCT07643.1"/>
    <property type="molecule type" value="Genomic_DNA"/>
</dbReference>
<dbReference type="RefSeq" id="WP_138157637.1">
    <property type="nucleotide sequence ID" value="NZ_CP039381.1"/>
</dbReference>
<keyword evidence="2" id="KW-0472">Membrane</keyword>
<dbReference type="Proteomes" id="UP000301475">
    <property type="component" value="Chromosome"/>
</dbReference>
<evidence type="ECO:0000313" key="6">
    <source>
        <dbReference type="Proteomes" id="UP000301475"/>
    </source>
</evidence>
<accession>A0A4V1G5B5</accession>
<feature type="signal peptide" evidence="3">
    <location>
        <begin position="1"/>
        <end position="27"/>
    </location>
</feature>
<sequence>MKKAIIFLLTGAVMLVTLCLLPFTAFAAEAESVSIPVEIEGGGTAEIISEVNCPLPKESSLEVQDGATENINISFSVPGDYEYTIQAEAKDGLYYSPEYYTATVAVRADNSGKLTSTVILTKAGSNYKLDRCRFVIAEKQSDESEANAVTQPAGTAQTPKNPPTSRPQTGDDSMLDIYLLICIAAAGGLFMLAVIYSVSTERLIKR</sequence>
<dbReference type="Gene3D" id="2.60.40.3050">
    <property type="match status" value="1"/>
</dbReference>
<evidence type="ECO:0000256" key="3">
    <source>
        <dbReference type="SAM" id="SignalP"/>
    </source>
</evidence>
<feature type="compositionally biased region" description="Polar residues" evidence="1">
    <location>
        <begin position="147"/>
        <end position="159"/>
    </location>
</feature>
<dbReference type="InterPro" id="IPR038174">
    <property type="entry name" value="Strep_pil_link_sf"/>
</dbReference>
<evidence type="ECO:0000259" key="4">
    <source>
        <dbReference type="Pfam" id="PF12892"/>
    </source>
</evidence>
<dbReference type="InterPro" id="IPR022464">
    <property type="entry name" value="Strep_pil_isopept_link"/>
</dbReference>
<feature type="domain" description="Streptococcal pilin isopeptide linkage" evidence="4">
    <location>
        <begin position="70"/>
        <end position="121"/>
    </location>
</feature>
<evidence type="ECO:0000256" key="1">
    <source>
        <dbReference type="SAM" id="MobiDB-lite"/>
    </source>
</evidence>
<dbReference type="AlphaFoldDB" id="A0A4V1G5B5"/>
<evidence type="ECO:0000313" key="5">
    <source>
        <dbReference type="EMBL" id="QCT07643.1"/>
    </source>
</evidence>
<organism evidence="5 6">
    <name type="scientific">Ruminococcus bovis</name>
    <dbReference type="NCBI Taxonomy" id="2564099"/>
    <lineage>
        <taxon>Bacteria</taxon>
        <taxon>Bacillati</taxon>
        <taxon>Bacillota</taxon>
        <taxon>Clostridia</taxon>
        <taxon>Eubacteriales</taxon>
        <taxon>Oscillospiraceae</taxon>
        <taxon>Ruminococcus</taxon>
    </lineage>
</organism>
<keyword evidence="3" id="KW-0732">Signal</keyword>
<keyword evidence="6" id="KW-1185">Reference proteome</keyword>